<feature type="compositionally biased region" description="Polar residues" evidence="6">
    <location>
        <begin position="132"/>
        <end position="148"/>
    </location>
</feature>
<feature type="region of interest" description="Disordered" evidence="6">
    <location>
        <begin position="344"/>
        <end position="394"/>
    </location>
</feature>
<dbReference type="InterPro" id="IPR013088">
    <property type="entry name" value="Znf_NHR/GATA"/>
</dbReference>
<dbReference type="GO" id="GO:0008270">
    <property type="term" value="F:zinc ion binding"/>
    <property type="evidence" value="ECO:0007669"/>
    <property type="project" value="UniProtKB-KW"/>
</dbReference>
<dbReference type="PANTHER" id="PTHR45658:SF122">
    <property type="entry name" value="GATA ZINC FINGER DOMAIN-CONTAINING PROTEIN 6"/>
    <property type="match status" value="1"/>
</dbReference>
<dbReference type="STRING" id="94130.A0A2Z6QJ92"/>
<feature type="compositionally biased region" description="Low complexity" evidence="6">
    <location>
        <begin position="155"/>
        <end position="171"/>
    </location>
</feature>
<keyword evidence="3" id="KW-0862">Zinc</keyword>
<feature type="region of interest" description="Disordered" evidence="6">
    <location>
        <begin position="101"/>
        <end position="191"/>
    </location>
</feature>
<dbReference type="Proteomes" id="UP000247702">
    <property type="component" value="Unassembled WGS sequence"/>
</dbReference>
<dbReference type="InterPro" id="IPR000679">
    <property type="entry name" value="Znf_GATA"/>
</dbReference>
<dbReference type="Pfam" id="PF00320">
    <property type="entry name" value="GATA"/>
    <property type="match status" value="1"/>
</dbReference>
<organism evidence="8 9">
    <name type="scientific">Rhizophagus clarus</name>
    <dbReference type="NCBI Taxonomy" id="94130"/>
    <lineage>
        <taxon>Eukaryota</taxon>
        <taxon>Fungi</taxon>
        <taxon>Fungi incertae sedis</taxon>
        <taxon>Mucoromycota</taxon>
        <taxon>Glomeromycotina</taxon>
        <taxon>Glomeromycetes</taxon>
        <taxon>Glomerales</taxon>
        <taxon>Glomeraceae</taxon>
        <taxon>Rhizophagus</taxon>
    </lineage>
</organism>
<dbReference type="EMBL" id="BEXD01000727">
    <property type="protein sequence ID" value="GBB89745.1"/>
    <property type="molecule type" value="Genomic_DNA"/>
</dbReference>
<dbReference type="Gene3D" id="3.30.50.10">
    <property type="entry name" value="Erythroid Transcription Factor GATA-1, subunit A"/>
    <property type="match status" value="1"/>
</dbReference>
<feature type="compositionally biased region" description="Basic and acidic residues" evidence="6">
    <location>
        <begin position="344"/>
        <end position="353"/>
    </location>
</feature>
<feature type="compositionally biased region" description="Low complexity" evidence="6">
    <location>
        <begin position="179"/>
        <end position="190"/>
    </location>
</feature>
<dbReference type="CDD" id="cd00202">
    <property type="entry name" value="ZnF_GATA"/>
    <property type="match status" value="1"/>
</dbReference>
<reference evidence="8 9" key="1">
    <citation type="submission" date="2017-11" db="EMBL/GenBank/DDBJ databases">
        <title>The genome of Rhizophagus clarus HR1 reveals common genetic basis of auxotrophy among arbuscular mycorrhizal fungi.</title>
        <authorList>
            <person name="Kobayashi Y."/>
        </authorList>
    </citation>
    <scope>NUCLEOTIDE SEQUENCE [LARGE SCALE GENOMIC DNA]</scope>
    <source>
        <strain evidence="8 9">HR1</strain>
    </source>
</reference>
<feature type="compositionally biased region" description="Basic and acidic residues" evidence="6">
    <location>
        <begin position="47"/>
        <end position="59"/>
    </location>
</feature>
<dbReference type="SMART" id="SM00401">
    <property type="entry name" value="ZnF_GATA"/>
    <property type="match status" value="1"/>
</dbReference>
<evidence type="ECO:0000313" key="8">
    <source>
        <dbReference type="EMBL" id="GBB89745.1"/>
    </source>
</evidence>
<feature type="compositionally biased region" description="Low complexity" evidence="6">
    <location>
        <begin position="119"/>
        <end position="131"/>
    </location>
</feature>
<dbReference type="PANTHER" id="PTHR45658">
    <property type="entry name" value="GATA TRANSCRIPTION FACTOR"/>
    <property type="match status" value="1"/>
</dbReference>
<evidence type="ECO:0000256" key="4">
    <source>
        <dbReference type="PROSITE-ProRule" id="PRU00094"/>
    </source>
</evidence>
<gene>
    <name evidence="8" type="ORF">RclHR1_16520005</name>
</gene>
<sequence length="496" mass="55058">MDVASICSLPPIDKTISTSASLPETSSTESSKNKSTLPPISSLLSQHPDKTSPTHHENHTAQPYLHTKPNSVQLTQLESQNNSTNSSPSLINLHPLSLENSTRLQSSTQIHPTPPPTTPSLSRSNSNILLNEQNRSPNIHPSLNTLTPESRHSPSESVVSLSKSSPSLNSHEVPVSQQSSFPENSFSHSSALTQTYQQPQWQMLPSNKQDTVIASPSKDTKQDSAIQQQQQTMQYNAAIAASGLPSEYHYYRASFEKDVYQSVTRGTERTLADLRKIIDHCALIGQFATQYGEICSRVGNSRPDVWPMQQTIPIPTEAHVSEMINKAFDVLYVLNALKDEASRRGPSEIDLIRNKRSSTAASSRPKYRKRTKRPAPPGRCHSCNIQETPEWRRGPDGARTLCNACGLHFAKLTRKRAQNAIQEQQQRLAQHRAFLQHPYPSGPYLQNQPTLNIAQYPGFPQHNTSQSGNQFINTTPPPISRVTQVGYSSTTRIEID</sequence>
<feature type="coiled-coil region" evidence="5">
    <location>
        <begin position="407"/>
        <end position="434"/>
    </location>
</feature>
<dbReference type="InterPro" id="IPR051140">
    <property type="entry name" value="GATA_TF"/>
</dbReference>
<evidence type="ECO:0000256" key="3">
    <source>
        <dbReference type="ARBA" id="ARBA00022833"/>
    </source>
</evidence>
<protein>
    <recommendedName>
        <fullName evidence="7">GATA-type domain-containing protein</fullName>
    </recommendedName>
</protein>
<evidence type="ECO:0000313" key="9">
    <source>
        <dbReference type="Proteomes" id="UP000247702"/>
    </source>
</evidence>
<name>A0A2Z6QJ92_9GLOM</name>
<evidence type="ECO:0000256" key="2">
    <source>
        <dbReference type="ARBA" id="ARBA00022771"/>
    </source>
</evidence>
<evidence type="ECO:0000256" key="5">
    <source>
        <dbReference type="SAM" id="Coils"/>
    </source>
</evidence>
<keyword evidence="1" id="KW-0479">Metal-binding</keyword>
<dbReference type="AlphaFoldDB" id="A0A2Z6QJ92"/>
<accession>A0A2Z6QJ92</accession>
<dbReference type="SUPFAM" id="SSF57716">
    <property type="entry name" value="Glucocorticoid receptor-like (DNA-binding domain)"/>
    <property type="match status" value="1"/>
</dbReference>
<dbReference type="GO" id="GO:0043565">
    <property type="term" value="F:sequence-specific DNA binding"/>
    <property type="evidence" value="ECO:0007669"/>
    <property type="project" value="InterPro"/>
</dbReference>
<keyword evidence="5" id="KW-0175">Coiled coil</keyword>
<evidence type="ECO:0000259" key="7">
    <source>
        <dbReference type="PROSITE" id="PS50114"/>
    </source>
</evidence>
<dbReference type="PROSITE" id="PS00344">
    <property type="entry name" value="GATA_ZN_FINGER_1"/>
    <property type="match status" value="1"/>
</dbReference>
<keyword evidence="2 4" id="KW-0863">Zinc-finger</keyword>
<keyword evidence="9" id="KW-1185">Reference proteome</keyword>
<dbReference type="GO" id="GO:0006355">
    <property type="term" value="P:regulation of DNA-templated transcription"/>
    <property type="evidence" value="ECO:0007669"/>
    <property type="project" value="InterPro"/>
</dbReference>
<feature type="compositionally biased region" description="Low complexity" evidence="6">
    <location>
        <begin position="24"/>
        <end position="36"/>
    </location>
</feature>
<comment type="caution">
    <text evidence="8">The sequence shown here is derived from an EMBL/GenBank/DDBJ whole genome shotgun (WGS) entry which is preliminary data.</text>
</comment>
<proteinExistence type="predicted"/>
<feature type="compositionally biased region" description="Polar residues" evidence="6">
    <location>
        <begin position="101"/>
        <end position="111"/>
    </location>
</feature>
<evidence type="ECO:0000256" key="1">
    <source>
        <dbReference type="ARBA" id="ARBA00022723"/>
    </source>
</evidence>
<feature type="region of interest" description="Disordered" evidence="6">
    <location>
        <begin position="1"/>
        <end position="64"/>
    </location>
</feature>
<dbReference type="PROSITE" id="PS50114">
    <property type="entry name" value="GATA_ZN_FINGER_2"/>
    <property type="match status" value="1"/>
</dbReference>
<evidence type="ECO:0000256" key="6">
    <source>
        <dbReference type="SAM" id="MobiDB-lite"/>
    </source>
</evidence>
<feature type="domain" description="GATA-type" evidence="7">
    <location>
        <begin position="374"/>
        <end position="432"/>
    </location>
</feature>